<feature type="compositionally biased region" description="Acidic residues" evidence="1">
    <location>
        <begin position="3025"/>
        <end position="3038"/>
    </location>
</feature>
<comment type="caution">
    <text evidence="3">The sequence shown here is derived from an EMBL/GenBank/DDBJ whole genome shotgun (WGS) entry which is preliminary data.</text>
</comment>
<feature type="compositionally biased region" description="Basic and acidic residues" evidence="1">
    <location>
        <begin position="3194"/>
        <end position="3215"/>
    </location>
</feature>
<feature type="compositionally biased region" description="Basic and acidic residues" evidence="1">
    <location>
        <begin position="2406"/>
        <end position="2427"/>
    </location>
</feature>
<gene>
    <name evidence="3" type="ORF">pdam_00005870</name>
</gene>
<feature type="region of interest" description="Disordered" evidence="1">
    <location>
        <begin position="2675"/>
        <end position="2720"/>
    </location>
</feature>
<feature type="region of interest" description="Disordered" evidence="1">
    <location>
        <begin position="752"/>
        <end position="777"/>
    </location>
</feature>
<feature type="compositionally biased region" description="Low complexity" evidence="1">
    <location>
        <begin position="3216"/>
        <end position="3232"/>
    </location>
</feature>
<dbReference type="InterPro" id="IPR018244">
    <property type="entry name" value="Allrgn_V5/Tpx1_CS"/>
</dbReference>
<dbReference type="CDD" id="cd05382">
    <property type="entry name" value="CAP_GAPR1-like"/>
    <property type="match status" value="5"/>
</dbReference>
<dbReference type="InterPro" id="IPR001283">
    <property type="entry name" value="CRISP-related"/>
</dbReference>
<dbReference type="InterPro" id="IPR014044">
    <property type="entry name" value="CAP_dom"/>
</dbReference>
<feature type="compositionally biased region" description="Polar residues" evidence="1">
    <location>
        <begin position="2429"/>
        <end position="2439"/>
    </location>
</feature>
<feature type="region of interest" description="Disordered" evidence="1">
    <location>
        <begin position="2746"/>
        <end position="2767"/>
    </location>
</feature>
<dbReference type="OMA" id="HEDCKIV"/>
<feature type="compositionally biased region" description="Basic and acidic residues" evidence="1">
    <location>
        <begin position="3082"/>
        <end position="3099"/>
    </location>
</feature>
<reference evidence="3 4" key="1">
    <citation type="journal article" date="2018" name="Sci. Rep.">
        <title>Comparative analysis of the Pocillopora damicornis genome highlights role of immune system in coral evolution.</title>
        <authorList>
            <person name="Cunning R."/>
            <person name="Bay R.A."/>
            <person name="Gillette P."/>
            <person name="Baker A.C."/>
            <person name="Traylor-Knowles N."/>
        </authorList>
    </citation>
    <scope>NUCLEOTIDE SEQUENCE [LARGE SCALE GENOMIC DNA]</scope>
    <source>
        <strain evidence="3">RSMAS</strain>
        <tissue evidence="3">Whole animal</tissue>
    </source>
</reference>
<feature type="domain" description="SCP" evidence="2">
    <location>
        <begin position="3244"/>
        <end position="3375"/>
    </location>
</feature>
<dbReference type="Proteomes" id="UP000275408">
    <property type="component" value="Unassembled WGS sequence"/>
</dbReference>
<feature type="compositionally biased region" description="Basic and acidic residues" evidence="1">
    <location>
        <begin position="2746"/>
        <end position="2758"/>
    </location>
</feature>
<feature type="domain" description="SCP" evidence="2">
    <location>
        <begin position="174"/>
        <end position="304"/>
    </location>
</feature>
<evidence type="ECO:0000313" key="3">
    <source>
        <dbReference type="EMBL" id="RMX38668.1"/>
    </source>
</evidence>
<feature type="compositionally biased region" description="Polar residues" evidence="1">
    <location>
        <begin position="888"/>
        <end position="904"/>
    </location>
</feature>
<keyword evidence="4" id="KW-1185">Reference proteome</keyword>
<sequence length="3562" mass="403562">MEKSDLQRFRNECVAAHNFYRAAHGTAPLCWSSRLAESAQNWADYLASSVGGSLRYSSDKDIGENLACLWGSELNGQKVTRIWYEEGKYFDYNKPRVNSRTRSFCQVVWEGTRELGAGAAVTKHGKQIIVARYFPAVNKRDVTRNVKKARSTSENEQPLAYDTRWSRLYVGLKEFHEECLAVHNEYRFRHGAAPLQWSAELAWEAQQWAENLARSGELRHNDDDTVGENLAGMVGGELTGREATDMWYDEIEDYNFDDPGYSEDTSNFSQIVWVASESLGVGRALHDDLCVVVAFYEPPGNMEGSFGDNVLRMGSAVRQRKSKEPRGFVPPTPDLESFRLEMLVTHNYFRARHGSPPLVFSGALTDEAQYWAERLLVTGAMESLDNSRIGISVAVLDKAQVSGVKVSELWYKEILSYDFDSPGFSNETLNFSQLVWQSSRKLGIGKATGVDGVTVIVARYEPVGNIDGLFVQNVKRRGHERGSCEPMIFHVEYRYRVRADSKSTTSFMSWEHEDAPTFVELQTGSVRTSCEAPQGTGLNRAKFLLNRLLEDLDRCRNSCYLSPPLSMAASLSWSDSDEFDENENILHRAQAQQEVSNNLTVSDHFTRLVWIDPNSPTLQRKGVIEEPAKDDKSGLEEDEEKEDPRTAYEQDNTSEAADLTSVTEEPLLHTEEGELEEADLFSDPEDDLHQRFSEVRRSLTLDSEGTEPDMQRASVLSKVAFFEMFQQGMETQSPSHSETLLRRSLIQEELEELASRPKRSSFPQEEEVRGEEEVLEEHECQLEFDDVFPAHREGDEEDVQLDEDIFDDEAEDEEESLVSVSETEDVLDFPDYDTRPEGLQDLEFEEVVCVTHEFSEEEQSAMEITDAYHEDISHEHPEITEEEDQPLGPTNLSTADESYRTNNFILCEDESPDLVENTPDNSREECFKSSEPDLNEQRDSFERTPDPEFCLMASKQENVEIRMKELSAIGGLSLVEVSEDASDESGDFNETMEGKLLENIVNNGRGYEPEYEKTPIEETCEATFREAVESEIDFEALFGKLHADWDVSEKANEGQESSKVIYPSETVQVLSRGDESERAAKFTQISPDLGPSPITDNDDDLEAEGKAELEVTLDYQGTTSIPARDECFDESTQKDTIHVVWKSAKDPVEPQARLVSPTPEDNAEQCYEALRRDYGQERAKALEETSLELNLVFSSSDEILPSEEHVEPLDYHQASKSSTASEPSEIVEHIDAETRQVVQSKMNFEDMFCSLDEENAEFADELSETDHFEDIVRESTSKIGNTPENFKEERFKSSEPGLNEQRDSFQRTLDPQICLMASKQENVEIRMKELSAIEGISLLEVNEDASDESDDFDETMEGKLLENIVHSKRHYEPEYEKTPIEETCEASFREAVESEIDFEALFGKLHADWDALEKTNVGQESSIVIYPSETVQVLSRDRESERAAKLSQISADLGPSPITDNDDDLEEEGKAGLEVTLDYQGTTSIPARDECFDETAQEDTIQVVWKSAKDPVEPQVRLVCPTPEDNAEQCYEALRRDYGQERAKALEETSLELNLVFSSSDEILPTEEHVEPLDYHQAPKSSTASEPPEILEHIDAETRQIVQSEINFEDMFRKEKRASPYMEENSCVDSVKYKGPEDSLHIAGETRSSEITEEVVEQHDDVQQTSLVMHEQTVGSVTTRSTSSPSVIAGDGAYGKSFEEMYEDVFDEVERRASLLEEEDSFIHEVEPITPSSPKHLVQEHQNVEPFEEIDEELIQESKRASLLLEEEKNKVNVQTDSPSSPKHIAVESRNFETYHELEEESIEECNRASSFLDEGTLVDEEITVLPSSPEHLAGEGSNAENFEEVEEEPTAENKRASLFIEENFAVDELTPTKTSVPIHIAGQEVRISEFVEISEEATAPLELAQEFEESDEEVNYDYAVTKTTDGNNHVAGEVTNIELREITDEEESPESDYGEQFEEFESAYRTQGLMEPTRSAHIAGEIDNIVSRDEIMEDTLQLEEGLEFEDSLQLVTTTNIEDTNQSSLHVAVELSNIEPHEESSEEEKPEKEEIAEEIEEAEVRATTVALKSPQSLLSIAAAALELKIDTTQQVSEVVETKSEVTQQHSEEKHLEVPAIFVNVADEVSDNDEESACYVEEEPNIETEIQEQFEETVVKYKTEKKPVSESHVAAEVCISVFPSKKDEVEEQTDFAEPFEESEEGSVSELMSECSSSPLHVSSELKDFQDYETTGEDYGTETYQVMTLDETKFVSEKSFSKGLPSLYITEELSTQAIYDESVLNGKSVAIETTEEYKKEEKPLETETSIFVSQPLLQTVSDFSDSDYNDGVGEEDDLSEREFCEGFEEMEESGRRDTLSGEPTNAVSKSVLSESQVSEEEDKLVDATDNAQKSKEQELVYVHHYARDVERESIVHTEGKTKEDTKEIEEKGFTHQMQTFTTASQREQRSVEVKSSYHVMESRESQSSEHIYTGEEEQRMETSHTIEETVQVIASKTTRQVSSTDSHIATASEAIHYKADKNSEGILKEELKTVQEISFTPTKQTTRQTSWENDQHYVKNDQLSESILEKEVEDQETKKNERLLSEDETEVRLLKSEVMKSKAAEQQESLGNPHVMIERESKFVSLVHSGVKDVREVQQVIRQEDVTVILKDDEASLEEESAEEHFEEEIDIMRMDEALSEEEFRGEGAENVDHGSSRLSKTDSVEEIDRWDQEEGSKPLEDERKKHLFEEEVDVSEVQSIYEEEVEMQRVKLKEDGDPSETKDNVVSSTPTFEEEVEIAAHGSTIQAEEGSFESQTADNMQLRPQSTEFEEELEVSTLQEVQEAGSEDFDPEGHSVAAVFEEEVEISASREEYQEPMMVKDEERKTVYYIESSEQFVEEGRAKLVEKRSTRRQPLDLSQVDLYEDEGAATRYYVELSSTESLERAYEEVEDEAPFTEKFVRQGDPLEENLEEFILVRYGDEFESSGEEDLSEQREIYVIPEEDNDGENNNLVEYPKEELEIEKEPLAESFYEREYKDVGLEEIRESPEFGIDDSPEDELDEEEQRQLEEYERLESFVILEEKLSQVESDEDCDDENGGFRGEEGDENVFHSDVHSSSEETLHEDELGETMTTSSIRHAAVSADTESNEDKNADRQSSGTHQELAEDSFVVKDDELEVQEGFAESAVKDFSSEEFQTLPIQKGILSDEGDRENVKATPESVEKEVHPESREGKDNKNEHNLSSDSSGEQSISSEGSLSSTASVDLEGLNDFEQDCLLQHNFYRRQHRCKPLKWSEELAAGAKEWAEYLASMSSLERCDGKEFGQNLATSQGKEFSGSEVVDTWYGESSEYNFDDPAFNAKCGNFTQVVWTSSSEFGVGKSVADDGTQYVVAWYKPSGNVVGEFKDNVKPPKDSSSRVRRRRSSARRRSRSGIPPSTPAEREKFKTECVISHNYYRTFHNAPPLRWSPLLAAEAQNYADRLIKTGSLTHSGQKDRGENLAYTWDSPLSARGAVDLWYDEVQEYDFDCPGYTSNTGHFTQLVWVGTEEFGMGMAVAPDGRHVVVGRYYPPGNIVGQFRANVHPREIAGIP</sequence>
<feature type="compositionally biased region" description="Acidic residues" evidence="1">
    <location>
        <begin position="3062"/>
        <end position="3071"/>
    </location>
</feature>
<feature type="region of interest" description="Disordered" evidence="1">
    <location>
        <begin position="619"/>
        <end position="665"/>
    </location>
</feature>
<feature type="domain" description="SCP" evidence="2">
    <location>
        <begin position="3416"/>
        <end position="3547"/>
    </location>
</feature>
<feature type="compositionally biased region" description="Basic and acidic residues" evidence="1">
    <location>
        <begin position="2454"/>
        <end position="2478"/>
    </location>
</feature>
<name>A0A3M6TBH9_POCDA</name>
<dbReference type="InterPro" id="IPR034113">
    <property type="entry name" value="SCP_GAPR1-like"/>
</dbReference>
<dbReference type="InterPro" id="IPR035940">
    <property type="entry name" value="CAP_sf"/>
</dbReference>
<organism evidence="3 4">
    <name type="scientific">Pocillopora damicornis</name>
    <name type="common">Cauliflower coral</name>
    <name type="synonym">Millepora damicornis</name>
    <dbReference type="NCBI Taxonomy" id="46731"/>
    <lineage>
        <taxon>Eukaryota</taxon>
        <taxon>Metazoa</taxon>
        <taxon>Cnidaria</taxon>
        <taxon>Anthozoa</taxon>
        <taxon>Hexacorallia</taxon>
        <taxon>Scleractinia</taxon>
        <taxon>Astrocoeniina</taxon>
        <taxon>Pocilloporidae</taxon>
        <taxon>Pocillopora</taxon>
    </lineage>
</organism>
<dbReference type="SUPFAM" id="SSF55797">
    <property type="entry name" value="PR-1-like"/>
    <property type="match status" value="5"/>
</dbReference>
<feature type="region of interest" description="Disordered" evidence="1">
    <location>
        <begin position="2406"/>
        <end position="2478"/>
    </location>
</feature>
<evidence type="ECO:0000313" key="4">
    <source>
        <dbReference type="Proteomes" id="UP000275408"/>
    </source>
</evidence>
<dbReference type="PANTHER" id="PTHR10334">
    <property type="entry name" value="CYSTEINE-RICH SECRETORY PROTEIN-RELATED"/>
    <property type="match status" value="1"/>
</dbReference>
<feature type="compositionally biased region" description="Basic and acidic residues" evidence="1">
    <location>
        <begin position="3013"/>
        <end position="3022"/>
    </location>
</feature>
<protein>
    <recommendedName>
        <fullName evidence="2">SCP domain-containing protein</fullName>
    </recommendedName>
</protein>
<accession>A0A3M6TBH9</accession>
<dbReference type="Gene3D" id="3.40.33.10">
    <property type="entry name" value="CAP"/>
    <property type="match status" value="5"/>
</dbReference>
<dbReference type="Pfam" id="PF00188">
    <property type="entry name" value="CAP"/>
    <property type="match status" value="5"/>
</dbReference>
<feature type="domain" description="SCP" evidence="2">
    <location>
        <begin position="337"/>
        <end position="468"/>
    </location>
</feature>
<feature type="region of interest" description="Disordered" evidence="1">
    <location>
        <begin position="872"/>
        <end position="947"/>
    </location>
</feature>
<dbReference type="OrthoDB" id="337038at2759"/>
<feature type="compositionally biased region" description="Basic and acidic residues" evidence="1">
    <location>
        <begin position="3377"/>
        <end position="3389"/>
    </location>
</feature>
<dbReference type="FunFam" id="3.40.33.10:FF:000002">
    <property type="entry name" value="Golgi-associated plant pathogenesis-related protein 1"/>
    <property type="match status" value="3"/>
</dbReference>
<feature type="domain" description="SCP" evidence="2">
    <location>
        <begin position="8"/>
        <end position="141"/>
    </location>
</feature>
<proteinExistence type="predicted"/>
<evidence type="ECO:0000259" key="2">
    <source>
        <dbReference type="SMART" id="SM00198"/>
    </source>
</evidence>
<feature type="compositionally biased region" description="Basic and acidic residues" evidence="1">
    <location>
        <begin position="3039"/>
        <end position="3059"/>
    </location>
</feature>
<dbReference type="STRING" id="46731.A0A3M6TBH9"/>
<feature type="compositionally biased region" description="Low complexity" evidence="1">
    <location>
        <begin position="2361"/>
        <end position="2370"/>
    </location>
</feature>
<feature type="region of interest" description="Disordered" evidence="1">
    <location>
        <begin position="809"/>
        <end position="840"/>
    </location>
</feature>
<dbReference type="FunFam" id="3.40.33.10:FF:000010">
    <property type="entry name" value="Predicted protein"/>
    <property type="match status" value="1"/>
</dbReference>
<feature type="compositionally biased region" description="Basic and acidic residues" evidence="1">
    <location>
        <begin position="921"/>
        <end position="946"/>
    </location>
</feature>
<dbReference type="PRINTS" id="PR00837">
    <property type="entry name" value="V5TPXLIKE"/>
</dbReference>
<feature type="region of interest" description="Disordered" evidence="1">
    <location>
        <begin position="3013"/>
        <end position="3232"/>
    </location>
</feature>
<dbReference type="GO" id="GO:0005576">
    <property type="term" value="C:extracellular region"/>
    <property type="evidence" value="ECO:0007669"/>
    <property type="project" value="InterPro"/>
</dbReference>
<dbReference type="SMART" id="SM00198">
    <property type="entry name" value="SCP"/>
    <property type="match status" value="5"/>
</dbReference>
<feature type="compositionally biased region" description="Basic and acidic residues" evidence="1">
    <location>
        <begin position="622"/>
        <end position="635"/>
    </location>
</feature>
<dbReference type="EMBL" id="RCHS01003956">
    <property type="protein sequence ID" value="RMX38668.1"/>
    <property type="molecule type" value="Genomic_DNA"/>
</dbReference>
<feature type="compositionally biased region" description="Acidic residues" evidence="1">
    <location>
        <begin position="764"/>
        <end position="777"/>
    </location>
</feature>
<feature type="compositionally biased region" description="Basic residues" evidence="1">
    <location>
        <begin position="3390"/>
        <end position="3403"/>
    </location>
</feature>
<dbReference type="PROSITE" id="PS01009">
    <property type="entry name" value="CRISP_1"/>
    <property type="match status" value="1"/>
</dbReference>
<evidence type="ECO:0000256" key="1">
    <source>
        <dbReference type="SAM" id="MobiDB-lite"/>
    </source>
</evidence>
<feature type="compositionally biased region" description="Polar residues" evidence="1">
    <location>
        <begin position="649"/>
        <end position="663"/>
    </location>
</feature>
<feature type="region of interest" description="Disordered" evidence="1">
    <location>
        <begin position="2340"/>
        <end position="2393"/>
    </location>
</feature>
<feature type="region of interest" description="Disordered" evidence="1">
    <location>
        <begin position="3377"/>
        <end position="3415"/>
    </location>
</feature>
<feature type="compositionally biased region" description="Acidic residues" evidence="1">
    <location>
        <begin position="809"/>
        <end position="831"/>
    </location>
</feature>